<dbReference type="RefSeq" id="WP_211947164.1">
    <property type="nucleotide sequence ID" value="NZ_CAJPUY010000007.1"/>
</dbReference>
<comment type="caution">
    <text evidence="2">The sequence shown here is derived from an EMBL/GenBank/DDBJ whole genome shotgun (WGS) entry which is preliminary data.</text>
</comment>
<sequence>MSMVEHKTMRINEAAIAPGRNSKIPVHVNRGIDGASQRSQTRVLTVGLAWHTFTSENLGVGALAESQLAIAQAAAARLGVQLRAISLCHSESRPESVLARGIVLADPMSPKRMLLRRSKFMSQLRECDVVLDIGEGDSFSDIYGAKRLVWLVLSKYLATRAGCKLVLSPQTIGPFSKWWARKLAAWAMGSAERVIARDALSMRYLQSQGLARNALELIDVAFRLPFTPPRPATDGIIRVGINVSGLLFNGGYTRNNQFGLKADYPALVQRLIDYFRGRPEVEVHLVSHVLADKNPVEDDYATALLLSQRPPGLIVAPKFSSPSQAKSYIAQLDFFTGARMHACIGAFSSGVPVVPMAYSRKFNGLFHSLKYSYLADLLADDTETAYQHVVYGFENRHTLRESVVQGNKIAEEKLQQYENYLVELFAKTDVEHY</sequence>
<feature type="domain" description="Polysaccharide pyruvyl transferase" evidence="1">
    <location>
        <begin position="85"/>
        <end position="359"/>
    </location>
</feature>
<dbReference type="EMBL" id="CAJPUY010000007">
    <property type="protein sequence ID" value="CAG2140133.1"/>
    <property type="molecule type" value="Genomic_DNA"/>
</dbReference>
<name>A0A916IRT2_9BURK</name>
<protein>
    <recommendedName>
        <fullName evidence="1">Polysaccharide pyruvyl transferase domain-containing protein</fullName>
    </recommendedName>
</protein>
<evidence type="ECO:0000313" key="2">
    <source>
        <dbReference type="EMBL" id="CAG2140133.1"/>
    </source>
</evidence>
<accession>A0A916IRT2</accession>
<reference evidence="2" key="1">
    <citation type="submission" date="2021-03" db="EMBL/GenBank/DDBJ databases">
        <authorList>
            <person name="Peeters C."/>
        </authorList>
    </citation>
    <scope>NUCLEOTIDE SEQUENCE</scope>
    <source>
        <strain evidence="2">LMG 31506</strain>
    </source>
</reference>
<dbReference type="Pfam" id="PF04230">
    <property type="entry name" value="PS_pyruv_trans"/>
    <property type="match status" value="1"/>
</dbReference>
<gene>
    <name evidence="2" type="ORF">LMG31506_02173</name>
</gene>
<proteinExistence type="predicted"/>
<organism evidence="2 3">
    <name type="scientific">Cupriavidus yeoncheonensis</name>
    <dbReference type="NCBI Taxonomy" id="1462994"/>
    <lineage>
        <taxon>Bacteria</taxon>
        <taxon>Pseudomonadati</taxon>
        <taxon>Pseudomonadota</taxon>
        <taxon>Betaproteobacteria</taxon>
        <taxon>Burkholderiales</taxon>
        <taxon>Burkholderiaceae</taxon>
        <taxon>Cupriavidus</taxon>
    </lineage>
</organism>
<dbReference type="PANTHER" id="PTHR36836">
    <property type="entry name" value="COLANIC ACID BIOSYNTHESIS PROTEIN WCAK"/>
    <property type="match status" value="1"/>
</dbReference>
<evidence type="ECO:0000313" key="3">
    <source>
        <dbReference type="Proteomes" id="UP000672934"/>
    </source>
</evidence>
<dbReference type="InterPro" id="IPR007345">
    <property type="entry name" value="Polysacch_pyruvyl_Trfase"/>
</dbReference>
<dbReference type="PANTHER" id="PTHR36836:SF1">
    <property type="entry name" value="COLANIC ACID BIOSYNTHESIS PROTEIN WCAK"/>
    <property type="match status" value="1"/>
</dbReference>
<evidence type="ECO:0000259" key="1">
    <source>
        <dbReference type="Pfam" id="PF04230"/>
    </source>
</evidence>
<dbReference type="AlphaFoldDB" id="A0A916IRT2"/>
<keyword evidence="3" id="KW-1185">Reference proteome</keyword>
<dbReference type="Proteomes" id="UP000672934">
    <property type="component" value="Unassembled WGS sequence"/>
</dbReference>